<dbReference type="Gene3D" id="4.10.240.10">
    <property type="entry name" value="Zn(2)-C6 fungal-type DNA-binding domain"/>
    <property type="match status" value="1"/>
</dbReference>
<dbReference type="InterPro" id="IPR036864">
    <property type="entry name" value="Zn2-C6_fun-type_DNA-bd_sf"/>
</dbReference>
<dbReference type="EMBL" id="CAJPDS010000142">
    <property type="protein sequence ID" value="CAF9939965.1"/>
    <property type="molecule type" value="Genomic_DNA"/>
</dbReference>
<protein>
    <recommendedName>
        <fullName evidence="6">Zn(2)-C6 fungal-type domain-containing protein</fullName>
    </recommendedName>
</protein>
<dbReference type="SUPFAM" id="SSF57701">
    <property type="entry name" value="Zn2/Cys6 DNA-binding domain"/>
    <property type="match status" value="1"/>
</dbReference>
<dbReference type="CDD" id="cd00067">
    <property type="entry name" value="GAL4"/>
    <property type="match status" value="1"/>
</dbReference>
<feature type="compositionally biased region" description="Polar residues" evidence="5">
    <location>
        <begin position="95"/>
        <end position="104"/>
    </location>
</feature>
<sequence>MSAVSRAVSEENSRKRMRKGTHSCIECRRRKKSCVLLPDGDKCTECVERGVDCVSQESRPLKHPRIESKQALQERIVRLETVVQSVVSKLDTNQKLSTDVTQPGRSEITPSSPISDDSIQDAEEIESAPVLSMFNNAVLSRRKDEPEKGNQPSNRDGDHVSRRDLKAAKICQTLLSLFPSSELEEQTLKSSFWWHPWHQMFPMVFGVDGNVKSFREFVLESKASGNVPKVAKALLCLLLTLQESKGFDDYFHDHGLTASSWINSDTQCGRNIEKSLKVVNKLVLADDEFAGTIDGIECLSLLSKHESNQGRIRRAWICTRRGVLFSQLLGLHRRSKNYPPEVIQRRESVFRAVYQADRFMSLMLGLPYGAAQQHCEMDINVKPTGTNYAFRMAHIAGDVLDRNLCPSPDGNYMDTIKIEASIIDLAASMPPDWWRPEFSVGEDTTMQMYERLLPQFWHHQVRTLLHLPFMLKASQDRRFEYNRIAALESAREMIVRYQVVRPAQGYQSLICKVIDFQVFTAAMVLILNLFDSSASNSKRNEEEDDRDWDLLTSTNEMLQHASKATDGVVASQAARALGMFVQSRSVYCTHKPESSVKVVIPCFGTISFGPGKDFAKQRAPTQTPSVFSQSAGLPTPADSYTGLLDDSLQSKPDPFISFDSYLAQMPFDFNLNGQNTQQLGVPDTSAFADVNLDLDQDWAWYPPEQQIPDPVM</sequence>
<organism evidence="7 8">
    <name type="scientific">Heterodermia speciosa</name>
    <dbReference type="NCBI Taxonomy" id="116794"/>
    <lineage>
        <taxon>Eukaryota</taxon>
        <taxon>Fungi</taxon>
        <taxon>Dikarya</taxon>
        <taxon>Ascomycota</taxon>
        <taxon>Pezizomycotina</taxon>
        <taxon>Lecanoromycetes</taxon>
        <taxon>OSLEUM clade</taxon>
        <taxon>Lecanoromycetidae</taxon>
        <taxon>Caliciales</taxon>
        <taxon>Physciaceae</taxon>
        <taxon>Heterodermia</taxon>
    </lineage>
</organism>
<accession>A0A8H3PGR5</accession>
<name>A0A8H3PGR5_9LECA</name>
<feature type="region of interest" description="Disordered" evidence="5">
    <location>
        <begin position="95"/>
        <end position="120"/>
    </location>
</feature>
<dbReference type="InterPro" id="IPR001138">
    <property type="entry name" value="Zn2Cys6_DnaBD"/>
</dbReference>
<evidence type="ECO:0000256" key="2">
    <source>
        <dbReference type="ARBA" id="ARBA00023015"/>
    </source>
</evidence>
<dbReference type="AlphaFoldDB" id="A0A8H3PGR5"/>
<reference evidence="7" key="1">
    <citation type="submission" date="2021-03" db="EMBL/GenBank/DDBJ databases">
        <authorList>
            <person name="Tagirdzhanova G."/>
        </authorList>
    </citation>
    <scope>NUCLEOTIDE SEQUENCE</scope>
</reference>
<evidence type="ECO:0000256" key="1">
    <source>
        <dbReference type="ARBA" id="ARBA00022723"/>
    </source>
</evidence>
<dbReference type="GO" id="GO:0003677">
    <property type="term" value="F:DNA binding"/>
    <property type="evidence" value="ECO:0007669"/>
    <property type="project" value="InterPro"/>
</dbReference>
<dbReference type="CDD" id="cd12148">
    <property type="entry name" value="fungal_TF_MHR"/>
    <property type="match status" value="1"/>
</dbReference>
<dbReference type="OrthoDB" id="5392779at2759"/>
<dbReference type="SMART" id="SM00066">
    <property type="entry name" value="GAL4"/>
    <property type="match status" value="1"/>
</dbReference>
<dbReference type="InterPro" id="IPR007219">
    <property type="entry name" value="XnlR_reg_dom"/>
</dbReference>
<dbReference type="PROSITE" id="PS50048">
    <property type="entry name" value="ZN2_CY6_FUNGAL_2"/>
    <property type="match status" value="1"/>
</dbReference>
<gene>
    <name evidence="7" type="ORF">HETSPECPRED_002116</name>
</gene>
<evidence type="ECO:0000256" key="4">
    <source>
        <dbReference type="ARBA" id="ARBA00023242"/>
    </source>
</evidence>
<dbReference type="GO" id="GO:0008270">
    <property type="term" value="F:zinc ion binding"/>
    <property type="evidence" value="ECO:0007669"/>
    <property type="project" value="InterPro"/>
</dbReference>
<dbReference type="PANTHER" id="PTHR47840:SF1">
    <property type="entry name" value="ZN(II)2CYS6 TRANSCRIPTION FACTOR (EUROFUNG)"/>
    <property type="match status" value="1"/>
</dbReference>
<dbReference type="PANTHER" id="PTHR47840">
    <property type="entry name" value="ZN(II)2CYS6 TRANSCRIPTION FACTOR (EUROFUNG)-RELATED"/>
    <property type="match status" value="1"/>
</dbReference>
<evidence type="ECO:0000256" key="5">
    <source>
        <dbReference type="SAM" id="MobiDB-lite"/>
    </source>
</evidence>
<feature type="region of interest" description="Disordered" evidence="5">
    <location>
        <begin position="140"/>
        <end position="162"/>
    </location>
</feature>
<evidence type="ECO:0000313" key="7">
    <source>
        <dbReference type="EMBL" id="CAF9939965.1"/>
    </source>
</evidence>
<evidence type="ECO:0000259" key="6">
    <source>
        <dbReference type="PROSITE" id="PS50048"/>
    </source>
</evidence>
<keyword evidence="4" id="KW-0539">Nucleus</keyword>
<dbReference type="Pfam" id="PF04082">
    <property type="entry name" value="Fungal_trans"/>
    <property type="match status" value="1"/>
</dbReference>
<feature type="domain" description="Zn(2)-C6 fungal-type" evidence="6">
    <location>
        <begin position="23"/>
        <end position="55"/>
    </location>
</feature>
<keyword evidence="2" id="KW-0805">Transcription regulation</keyword>
<dbReference type="GO" id="GO:0000981">
    <property type="term" value="F:DNA-binding transcription factor activity, RNA polymerase II-specific"/>
    <property type="evidence" value="ECO:0007669"/>
    <property type="project" value="InterPro"/>
</dbReference>
<evidence type="ECO:0000256" key="3">
    <source>
        <dbReference type="ARBA" id="ARBA00023163"/>
    </source>
</evidence>
<keyword evidence="1" id="KW-0479">Metal-binding</keyword>
<keyword evidence="3" id="KW-0804">Transcription</keyword>
<proteinExistence type="predicted"/>
<evidence type="ECO:0000313" key="8">
    <source>
        <dbReference type="Proteomes" id="UP000664521"/>
    </source>
</evidence>
<dbReference type="Proteomes" id="UP000664521">
    <property type="component" value="Unassembled WGS sequence"/>
</dbReference>
<dbReference type="GO" id="GO:0006351">
    <property type="term" value="P:DNA-templated transcription"/>
    <property type="evidence" value="ECO:0007669"/>
    <property type="project" value="InterPro"/>
</dbReference>
<dbReference type="PROSITE" id="PS00463">
    <property type="entry name" value="ZN2_CY6_FUNGAL_1"/>
    <property type="match status" value="1"/>
</dbReference>
<comment type="caution">
    <text evidence="7">The sequence shown here is derived from an EMBL/GenBank/DDBJ whole genome shotgun (WGS) entry which is preliminary data.</text>
</comment>
<keyword evidence="8" id="KW-1185">Reference proteome</keyword>